<dbReference type="InterPro" id="IPR036271">
    <property type="entry name" value="Tet_transcr_reg_TetR-rel_C_sf"/>
</dbReference>
<feature type="DNA-binding region" description="H-T-H motif" evidence="2">
    <location>
        <begin position="111"/>
        <end position="130"/>
    </location>
</feature>
<dbReference type="PRINTS" id="PR00455">
    <property type="entry name" value="HTHTETR"/>
</dbReference>
<evidence type="ECO:0000313" key="5">
    <source>
        <dbReference type="EMBL" id="GAA3496030.1"/>
    </source>
</evidence>
<dbReference type="Proteomes" id="UP001501455">
    <property type="component" value="Unassembled WGS sequence"/>
</dbReference>
<gene>
    <name evidence="5" type="ORF">GCM10019016_031310</name>
</gene>
<feature type="compositionally biased region" description="Gly residues" evidence="3">
    <location>
        <begin position="43"/>
        <end position="52"/>
    </location>
</feature>
<evidence type="ECO:0000256" key="3">
    <source>
        <dbReference type="SAM" id="MobiDB-lite"/>
    </source>
</evidence>
<dbReference type="EMBL" id="BAAAXF010000022">
    <property type="protein sequence ID" value="GAA3496030.1"/>
    <property type="molecule type" value="Genomic_DNA"/>
</dbReference>
<name>A0ABP6TLB1_9ACTN</name>
<comment type="caution">
    <text evidence="5">The sequence shown here is derived from an EMBL/GenBank/DDBJ whole genome shotgun (WGS) entry which is preliminary data.</text>
</comment>
<dbReference type="Pfam" id="PF00440">
    <property type="entry name" value="TetR_N"/>
    <property type="match status" value="1"/>
</dbReference>
<evidence type="ECO:0000256" key="2">
    <source>
        <dbReference type="PROSITE-ProRule" id="PRU00335"/>
    </source>
</evidence>
<dbReference type="PROSITE" id="PS50977">
    <property type="entry name" value="HTH_TETR_2"/>
    <property type="match status" value="1"/>
</dbReference>
<evidence type="ECO:0000256" key="1">
    <source>
        <dbReference type="ARBA" id="ARBA00023125"/>
    </source>
</evidence>
<feature type="compositionally biased region" description="Polar residues" evidence="3">
    <location>
        <begin position="1"/>
        <end position="21"/>
    </location>
</feature>
<protein>
    <recommendedName>
        <fullName evidence="4">HTH tetR-type domain-containing protein</fullName>
    </recommendedName>
</protein>
<organism evidence="5 6">
    <name type="scientific">Streptomyces prasinosporus</name>
    <dbReference type="NCBI Taxonomy" id="68256"/>
    <lineage>
        <taxon>Bacteria</taxon>
        <taxon>Bacillati</taxon>
        <taxon>Actinomycetota</taxon>
        <taxon>Actinomycetes</taxon>
        <taxon>Kitasatosporales</taxon>
        <taxon>Streptomycetaceae</taxon>
        <taxon>Streptomyces</taxon>
        <taxon>Streptomyces albogriseolus group</taxon>
    </lineage>
</organism>
<feature type="region of interest" description="Disordered" evidence="3">
    <location>
        <begin position="1"/>
        <end position="86"/>
    </location>
</feature>
<proteinExistence type="predicted"/>
<dbReference type="InterPro" id="IPR009057">
    <property type="entry name" value="Homeodomain-like_sf"/>
</dbReference>
<dbReference type="PANTHER" id="PTHR30055:SF187">
    <property type="entry name" value="TRANSCRIPTIONAL REGULATORY PROTEIN"/>
    <property type="match status" value="1"/>
</dbReference>
<dbReference type="InterPro" id="IPR050109">
    <property type="entry name" value="HTH-type_TetR-like_transc_reg"/>
</dbReference>
<dbReference type="Gene3D" id="1.10.357.10">
    <property type="entry name" value="Tetracycline Repressor, domain 2"/>
    <property type="match status" value="1"/>
</dbReference>
<reference evidence="6" key="1">
    <citation type="journal article" date="2019" name="Int. J. Syst. Evol. Microbiol.">
        <title>The Global Catalogue of Microorganisms (GCM) 10K type strain sequencing project: providing services to taxonomists for standard genome sequencing and annotation.</title>
        <authorList>
            <consortium name="The Broad Institute Genomics Platform"/>
            <consortium name="The Broad Institute Genome Sequencing Center for Infectious Disease"/>
            <person name="Wu L."/>
            <person name="Ma J."/>
        </authorList>
    </citation>
    <scope>NUCLEOTIDE SEQUENCE [LARGE SCALE GENOMIC DNA]</scope>
    <source>
        <strain evidence="6">JCM 4816</strain>
    </source>
</reference>
<feature type="domain" description="HTH tetR-type" evidence="4">
    <location>
        <begin position="88"/>
        <end position="148"/>
    </location>
</feature>
<sequence length="278" mass="30832">MWTTNAQDWKQFLESRSTSSARSDAPEEERDRRRGERRRRPPRGGGGEGASGRPGRRSTFPGNGSEVHAISPTCEDGLPMPPKQQRGEATVELLLDAALRVYAEAGEQGLTVNAVTRASGVSLGSLYHHFGSIDGLVDALLLRWLDRLLGEMVAALRHARTARTGVRALVRAYLRFVREHREVGMLLHSSRADQLVMTQAARLRETQEGRLTPFSEWVGRHVERGEVAPLPLPLIESLVLGPVVGACRRWLTTGDIDLEEAARILPDRIWRSISAEPE</sequence>
<evidence type="ECO:0000259" key="4">
    <source>
        <dbReference type="PROSITE" id="PS50977"/>
    </source>
</evidence>
<keyword evidence="1 2" id="KW-0238">DNA-binding</keyword>
<keyword evidence="6" id="KW-1185">Reference proteome</keyword>
<dbReference type="PANTHER" id="PTHR30055">
    <property type="entry name" value="HTH-TYPE TRANSCRIPTIONAL REGULATOR RUTR"/>
    <property type="match status" value="1"/>
</dbReference>
<dbReference type="InterPro" id="IPR001647">
    <property type="entry name" value="HTH_TetR"/>
</dbReference>
<evidence type="ECO:0000313" key="6">
    <source>
        <dbReference type="Proteomes" id="UP001501455"/>
    </source>
</evidence>
<dbReference type="SUPFAM" id="SSF48498">
    <property type="entry name" value="Tetracyclin repressor-like, C-terminal domain"/>
    <property type="match status" value="1"/>
</dbReference>
<dbReference type="SUPFAM" id="SSF46689">
    <property type="entry name" value="Homeodomain-like"/>
    <property type="match status" value="1"/>
</dbReference>
<accession>A0ABP6TLB1</accession>